<dbReference type="RefSeq" id="WP_249321062.1">
    <property type="nucleotide sequence ID" value="NZ_CP060632.1"/>
</dbReference>
<reference evidence="1 2" key="1">
    <citation type="submission" date="2020-08" db="EMBL/GenBank/DDBJ databases">
        <authorList>
            <person name="Liu C."/>
            <person name="Sun Q."/>
        </authorList>
    </citation>
    <scope>NUCLEOTIDE SEQUENCE [LARGE SCALE GENOMIC DNA]</scope>
    <source>
        <strain evidence="1 2">NSJ-4</strain>
    </source>
</reference>
<sequence>MKKQHLIAMVISMIFLLTGCLHNNGKGNIRIESEEEQTGILDEGTLDQCLRVYQSIYDDAGNDITDVQKQTQIVQGIGSLGYVAIDVENKVDMACAEQLQAFIQSKKQTKDADCIIFRIAVDQKFWVYRLLSRGEKVTIEQQCIQYHNQQMEISDLQEYDATEFCYTQEGYLFIEGYWVSNQMSALLAAPEEEHIAFRVEALDAAYKAMNEAYIEPISYSLNNVFLVDWDAEHWGQLDFYDIFVKFYQECYQKECPYKRSEDLSVGMEYQIPQDEFENVIRKHFPIEVETLRKLLRYNSDTQTYLFRPRSMDEIDYAEIPYSEVVGCVQNADGSMTLTVNAVFPLKNTSRLFAHMVTVKNENGTIHYLQNRIINNSEGEHWWHSDRYTDEEWQERYGISDENNIFPKPETELLTNEEKEQIDASIMEHAESIWDVYEHVELEDGLFYTSNIKNFTDEQRSEVVSRLANSGVVAVTDGEDMRNGDLLVAFYESVQEGVDADVTVYSVLEDGLLTGITFVHRNGQLQTYYVGIRPDENKRPSMIGRNAYDVKFINYTEKGYFIYAYKYIPVHASLCNYWRVKPLSDTCKALTEKYVSGLDYQKYNLLLIDWNTETASDILMDGIFEDLYHIAYGEPYRESTDCIPGDLFERIMTTYLPVTIEQLRNAYTYDAEKDVYYQDIVYNYPYSPFGEVVDYQYNADGTLSLYVDGVWPDKNSDCAFVNKLVVQTFSDGTFRILSNHVEEKELELPTIRPRDEALTESPM</sequence>
<dbReference type="InterPro" id="IPR045714">
    <property type="entry name" value="DUF6070"/>
</dbReference>
<dbReference type="EMBL" id="CP060632">
    <property type="protein sequence ID" value="QNL99132.1"/>
    <property type="molecule type" value="Genomic_DNA"/>
</dbReference>
<accession>A0A7G9FKQ1</accession>
<dbReference type="PROSITE" id="PS51257">
    <property type="entry name" value="PROKAR_LIPOPROTEIN"/>
    <property type="match status" value="1"/>
</dbReference>
<dbReference type="KEGG" id="wcp:H9Q76_10370"/>
<organism evidence="1 2">
    <name type="scientific">Wujia chipingensis</name>
    <dbReference type="NCBI Taxonomy" id="2763670"/>
    <lineage>
        <taxon>Bacteria</taxon>
        <taxon>Bacillati</taxon>
        <taxon>Bacillota</taxon>
        <taxon>Clostridia</taxon>
        <taxon>Lachnospirales</taxon>
        <taxon>Lachnospiraceae</taxon>
        <taxon>Wujia</taxon>
    </lineage>
</organism>
<dbReference type="AlphaFoldDB" id="A0A7G9FKQ1"/>
<proteinExistence type="predicted"/>
<evidence type="ECO:0000313" key="1">
    <source>
        <dbReference type="EMBL" id="QNL99132.1"/>
    </source>
</evidence>
<evidence type="ECO:0000313" key="2">
    <source>
        <dbReference type="Proteomes" id="UP000515819"/>
    </source>
</evidence>
<gene>
    <name evidence="1" type="ORF">H9Q76_10370</name>
</gene>
<dbReference type="Proteomes" id="UP000515819">
    <property type="component" value="Chromosome"/>
</dbReference>
<dbReference type="Pfam" id="PF19546">
    <property type="entry name" value="DUF6070"/>
    <property type="match status" value="2"/>
</dbReference>
<keyword evidence="2" id="KW-1185">Reference proteome</keyword>
<name>A0A7G9FKQ1_9FIRM</name>
<protein>
    <submittedName>
        <fullName evidence="1">Uncharacterized protein</fullName>
    </submittedName>
</protein>